<evidence type="ECO:0000256" key="6">
    <source>
        <dbReference type="PROSITE-ProRule" id="PRU00094"/>
    </source>
</evidence>
<dbReference type="PROSITE" id="PS00344">
    <property type="entry name" value="GATA_ZN_FINGER_1"/>
    <property type="match status" value="1"/>
</dbReference>
<dbReference type="Proteomes" id="UP001211907">
    <property type="component" value="Unassembled WGS sequence"/>
</dbReference>
<dbReference type="GO" id="GO:0000978">
    <property type="term" value="F:RNA polymerase II cis-regulatory region sequence-specific DNA binding"/>
    <property type="evidence" value="ECO:0007669"/>
    <property type="project" value="TreeGrafter"/>
</dbReference>
<evidence type="ECO:0000256" key="5">
    <source>
        <dbReference type="ARBA" id="ARBA00023242"/>
    </source>
</evidence>
<evidence type="ECO:0000259" key="8">
    <source>
        <dbReference type="PROSITE" id="PS50114"/>
    </source>
</evidence>
<proteinExistence type="predicted"/>
<dbReference type="PANTHER" id="PTHR10071">
    <property type="entry name" value="TRANSCRIPTION FACTOR GATA FAMILY MEMBER"/>
    <property type="match status" value="1"/>
</dbReference>
<name>A0AAD5TAD3_9FUNG</name>
<gene>
    <name evidence="9" type="ORF">HK100_007729</name>
</gene>
<dbReference type="EMBL" id="JADGJH010000367">
    <property type="protein sequence ID" value="KAJ3130669.1"/>
    <property type="molecule type" value="Genomic_DNA"/>
</dbReference>
<dbReference type="GO" id="GO:0045944">
    <property type="term" value="P:positive regulation of transcription by RNA polymerase II"/>
    <property type="evidence" value="ECO:0007669"/>
    <property type="project" value="TreeGrafter"/>
</dbReference>
<evidence type="ECO:0000256" key="1">
    <source>
        <dbReference type="ARBA" id="ARBA00004123"/>
    </source>
</evidence>
<keyword evidence="10" id="KW-1185">Reference proteome</keyword>
<dbReference type="AlphaFoldDB" id="A0AAD5TAD3"/>
<organism evidence="9 10">
    <name type="scientific">Physocladia obscura</name>
    <dbReference type="NCBI Taxonomy" id="109957"/>
    <lineage>
        <taxon>Eukaryota</taxon>
        <taxon>Fungi</taxon>
        <taxon>Fungi incertae sedis</taxon>
        <taxon>Chytridiomycota</taxon>
        <taxon>Chytridiomycota incertae sedis</taxon>
        <taxon>Chytridiomycetes</taxon>
        <taxon>Chytridiales</taxon>
        <taxon>Chytriomycetaceae</taxon>
        <taxon>Physocladia</taxon>
    </lineage>
</organism>
<dbReference type="SMART" id="SM00401">
    <property type="entry name" value="ZnF_GATA"/>
    <property type="match status" value="1"/>
</dbReference>
<dbReference type="SUPFAM" id="SSF57716">
    <property type="entry name" value="Glucocorticoid receptor-like (DNA-binding domain)"/>
    <property type="match status" value="1"/>
</dbReference>
<accession>A0AAD5TAD3</accession>
<protein>
    <recommendedName>
        <fullName evidence="8">GATA-type domain-containing protein</fullName>
    </recommendedName>
</protein>
<keyword evidence="5" id="KW-0539">Nucleus</keyword>
<comment type="subcellular location">
    <subcellularLocation>
        <location evidence="1">Nucleus</location>
    </subcellularLocation>
</comment>
<dbReference type="PANTHER" id="PTHR10071:SF281">
    <property type="entry name" value="BOX A-BINDING FACTOR-RELATED"/>
    <property type="match status" value="1"/>
</dbReference>
<evidence type="ECO:0000256" key="2">
    <source>
        <dbReference type="ARBA" id="ARBA00022723"/>
    </source>
</evidence>
<feature type="compositionally biased region" description="Pro residues" evidence="7">
    <location>
        <begin position="88"/>
        <end position="97"/>
    </location>
</feature>
<dbReference type="PROSITE" id="PS50114">
    <property type="entry name" value="GATA_ZN_FINGER_2"/>
    <property type="match status" value="1"/>
</dbReference>
<comment type="caution">
    <text evidence="9">The sequence shown here is derived from an EMBL/GenBank/DDBJ whole genome shotgun (WGS) entry which is preliminary data.</text>
</comment>
<feature type="region of interest" description="Disordered" evidence="7">
    <location>
        <begin position="82"/>
        <end position="105"/>
    </location>
</feature>
<dbReference type="GO" id="GO:0005634">
    <property type="term" value="C:nucleus"/>
    <property type="evidence" value="ECO:0007669"/>
    <property type="project" value="UniProtKB-SubCell"/>
</dbReference>
<evidence type="ECO:0000256" key="7">
    <source>
        <dbReference type="SAM" id="MobiDB-lite"/>
    </source>
</evidence>
<evidence type="ECO:0000256" key="4">
    <source>
        <dbReference type="ARBA" id="ARBA00022833"/>
    </source>
</evidence>
<evidence type="ECO:0000313" key="10">
    <source>
        <dbReference type="Proteomes" id="UP001211907"/>
    </source>
</evidence>
<keyword evidence="3 6" id="KW-0863">Zinc-finger</keyword>
<dbReference type="InterPro" id="IPR013088">
    <property type="entry name" value="Znf_NHR/GATA"/>
</dbReference>
<dbReference type="InterPro" id="IPR039355">
    <property type="entry name" value="Transcription_factor_GATA"/>
</dbReference>
<dbReference type="GO" id="GO:0008270">
    <property type="term" value="F:zinc ion binding"/>
    <property type="evidence" value="ECO:0007669"/>
    <property type="project" value="UniProtKB-KW"/>
</dbReference>
<keyword evidence="4" id="KW-0862">Zinc</keyword>
<dbReference type="GO" id="GO:0000122">
    <property type="term" value="P:negative regulation of transcription by RNA polymerase II"/>
    <property type="evidence" value="ECO:0007669"/>
    <property type="project" value="TreeGrafter"/>
</dbReference>
<evidence type="ECO:0000313" key="9">
    <source>
        <dbReference type="EMBL" id="KAJ3130669.1"/>
    </source>
</evidence>
<dbReference type="PRINTS" id="PR00619">
    <property type="entry name" value="GATAZNFINGER"/>
</dbReference>
<reference evidence="9" key="1">
    <citation type="submission" date="2020-05" db="EMBL/GenBank/DDBJ databases">
        <title>Phylogenomic resolution of chytrid fungi.</title>
        <authorList>
            <person name="Stajich J.E."/>
            <person name="Amses K."/>
            <person name="Simmons R."/>
            <person name="Seto K."/>
            <person name="Myers J."/>
            <person name="Bonds A."/>
            <person name="Quandt C.A."/>
            <person name="Barry K."/>
            <person name="Liu P."/>
            <person name="Grigoriev I."/>
            <person name="Longcore J.E."/>
            <person name="James T.Y."/>
        </authorList>
    </citation>
    <scope>NUCLEOTIDE SEQUENCE</scope>
    <source>
        <strain evidence="9">JEL0513</strain>
    </source>
</reference>
<evidence type="ECO:0000256" key="3">
    <source>
        <dbReference type="ARBA" id="ARBA00022771"/>
    </source>
</evidence>
<keyword evidence="2" id="KW-0479">Metal-binding</keyword>
<dbReference type="CDD" id="cd00202">
    <property type="entry name" value="ZnF_GATA"/>
    <property type="match status" value="1"/>
</dbReference>
<dbReference type="InterPro" id="IPR000679">
    <property type="entry name" value="Znf_GATA"/>
</dbReference>
<sequence length="254" mass="27433">MSLPPYVCNSRTQPSLHATRRTGNAHASLFRRASNGHVVAADQAHIYEYLVTCDSILTTLPRRQRIQPPTALIRHDYTEPKLSGLSFSPPPQSPPPQTRALSALSTRSLSESASTIFSSSSSSSLSKNHSPSVSFSYSAADEHATTKTAATTRAQLVDALLSLDNAAKVFNTCCTNCRTTTTSVWRKDDAGQPVCNACGLFRKQRGFDRPASFPFRKAVVRRRNRGGKIRGVEDDDSSEGLLAATTTGAMVTTA</sequence>
<dbReference type="GO" id="GO:0000981">
    <property type="term" value="F:DNA-binding transcription factor activity, RNA polymerase II-specific"/>
    <property type="evidence" value="ECO:0007669"/>
    <property type="project" value="TreeGrafter"/>
</dbReference>
<dbReference type="Pfam" id="PF00320">
    <property type="entry name" value="GATA"/>
    <property type="match status" value="1"/>
</dbReference>
<feature type="domain" description="GATA-type" evidence="8">
    <location>
        <begin position="168"/>
        <end position="223"/>
    </location>
</feature>
<dbReference type="Gene3D" id="3.30.50.10">
    <property type="entry name" value="Erythroid Transcription Factor GATA-1, subunit A"/>
    <property type="match status" value="1"/>
</dbReference>